<dbReference type="InParanoid" id="V4SUN6"/>
<proteinExistence type="predicted"/>
<dbReference type="PANTHER" id="PTHR24209">
    <property type="entry name" value="PROTEIN DA1-RELATED 2"/>
    <property type="match status" value="1"/>
</dbReference>
<evidence type="ECO:0000313" key="3">
    <source>
        <dbReference type="Proteomes" id="UP000030687"/>
    </source>
</evidence>
<feature type="domain" description="Protein DA1-like" evidence="1">
    <location>
        <begin position="148"/>
        <end position="220"/>
    </location>
</feature>
<dbReference type="InterPro" id="IPR045218">
    <property type="entry name" value="DA1-like"/>
</dbReference>
<reference evidence="2 3" key="1">
    <citation type="submission" date="2013-10" db="EMBL/GenBank/DDBJ databases">
        <authorList>
            <consortium name="International Citrus Genome Consortium"/>
            <person name="Jenkins J."/>
            <person name="Schmutz J."/>
            <person name="Prochnik S."/>
            <person name="Rokhsar D."/>
            <person name="Gmitter F."/>
            <person name="Ollitrault P."/>
            <person name="Machado M."/>
            <person name="Talon M."/>
            <person name="Wincker P."/>
            <person name="Jaillon O."/>
            <person name="Morgante M."/>
        </authorList>
    </citation>
    <scope>NUCLEOTIDE SEQUENCE</scope>
    <source>
        <strain evidence="3">cv. Clemenules</strain>
    </source>
</reference>
<name>V4SUN6_CITCL</name>
<dbReference type="PANTHER" id="PTHR24209:SF31">
    <property type="entry name" value="PROTEIN DA1-LIKE ISOFORM X1"/>
    <property type="match status" value="1"/>
</dbReference>
<dbReference type="STRING" id="85681.V4SUN6"/>
<dbReference type="KEGG" id="cic:CICLE_v10013457mg"/>
<sequence length="269" mass="31405">MFENGNIKGSHGYTSISTRTTDDANYQYNNMVNQTTSSSNNNHASNGGFTRNYCCNCHRYQVITEEEFINLRDGRRLCRNCYSISMKDAEDCKLLFHLVRKFFGLFDLKLDERPILLTDEYEIMRLRGLKERANGVFASKESWVGITTTRVRISLILLDTYDLCLVKTGATLAHEMMHSWFYSNGLRGTRKLKKNVEEGICQVMSVRWTDWYIANEYDSDDQFVQKLIPFYQACRAQTDGYKEAWDVVQKHGLKPTLKQLVKTRKYPKR</sequence>
<organism evidence="2 3">
    <name type="scientific">Citrus clementina</name>
    <name type="common">Clementine</name>
    <name type="synonym">Citrus deliciosa x Citrus sinensis</name>
    <dbReference type="NCBI Taxonomy" id="85681"/>
    <lineage>
        <taxon>Eukaryota</taxon>
        <taxon>Viridiplantae</taxon>
        <taxon>Streptophyta</taxon>
        <taxon>Embryophyta</taxon>
        <taxon>Tracheophyta</taxon>
        <taxon>Spermatophyta</taxon>
        <taxon>Magnoliopsida</taxon>
        <taxon>eudicotyledons</taxon>
        <taxon>Gunneridae</taxon>
        <taxon>Pentapetalae</taxon>
        <taxon>rosids</taxon>
        <taxon>malvids</taxon>
        <taxon>Sapindales</taxon>
        <taxon>Rutaceae</taxon>
        <taxon>Aurantioideae</taxon>
        <taxon>Citrus</taxon>
    </lineage>
</organism>
<dbReference type="Proteomes" id="UP000030687">
    <property type="component" value="Unassembled WGS sequence"/>
</dbReference>
<evidence type="ECO:0000313" key="2">
    <source>
        <dbReference type="EMBL" id="ESR44462.1"/>
    </source>
</evidence>
<dbReference type="Gramene" id="ESR44462">
    <property type="protein sequence ID" value="ESR44462"/>
    <property type="gene ID" value="CICLE_v10013457mg"/>
</dbReference>
<dbReference type="AlphaFoldDB" id="V4SUN6"/>
<dbReference type="OMA" id="HAWMKIE"/>
<dbReference type="Pfam" id="PF12315">
    <property type="entry name" value="DA1-like"/>
    <property type="match status" value="1"/>
</dbReference>
<gene>
    <name evidence="2" type="ORF">CICLE_v10013457mg</name>
</gene>
<accession>V4SUN6</accession>
<evidence type="ECO:0000259" key="1">
    <source>
        <dbReference type="Pfam" id="PF12315"/>
    </source>
</evidence>
<dbReference type="GO" id="GO:0043130">
    <property type="term" value="F:ubiquitin binding"/>
    <property type="evidence" value="ECO:0007669"/>
    <property type="project" value="TreeGrafter"/>
</dbReference>
<keyword evidence="3" id="KW-1185">Reference proteome</keyword>
<dbReference type="eggNOG" id="KOG1703">
    <property type="taxonomic scope" value="Eukaryota"/>
</dbReference>
<dbReference type="EMBL" id="KI536861">
    <property type="protein sequence ID" value="ESR44462.1"/>
    <property type="molecule type" value="Genomic_DNA"/>
</dbReference>
<protein>
    <recommendedName>
        <fullName evidence="1">Protein DA1-like domain-containing protein</fullName>
    </recommendedName>
</protein>
<dbReference type="InterPro" id="IPR022087">
    <property type="entry name" value="DA1-like_dom"/>
</dbReference>